<protein>
    <recommendedName>
        <fullName evidence="6">Tetratricopeptide repeat protein</fullName>
    </recommendedName>
</protein>
<feature type="coiled-coil region" evidence="1">
    <location>
        <begin position="72"/>
        <end position="99"/>
    </location>
</feature>
<dbReference type="Gene3D" id="1.25.40.10">
    <property type="entry name" value="Tetratricopeptide repeat domain"/>
    <property type="match status" value="2"/>
</dbReference>
<reference evidence="4 5" key="1">
    <citation type="submission" date="2015-11" db="EMBL/GenBank/DDBJ databases">
        <authorList>
            <person name="Zhang Y."/>
            <person name="Guo Z."/>
        </authorList>
    </citation>
    <scope>NUCLEOTIDE SEQUENCE [LARGE SCALE GENOMIC DNA]</scope>
    <source>
        <strain evidence="4 5">KCTC 32221</strain>
    </source>
</reference>
<dbReference type="OrthoDB" id="5574348at2"/>
<feature type="region of interest" description="Disordered" evidence="2">
    <location>
        <begin position="33"/>
        <end position="54"/>
    </location>
</feature>
<keyword evidence="3" id="KW-0732">Signal</keyword>
<keyword evidence="5" id="KW-1185">Reference proteome</keyword>
<sequence precursor="true">MSAPKTILRSVLMAAMVISASTAGQMMFSAPAYAQEEDDGPRQPPPTRRSDTLSDRVYRVIAEVQELMNPTEEGVEPDLEAAKEELDELNERYDSLNDFEKATMLNFYTNYYLGVDDITNALRIFEQILTIEGLRPEQRLRSLQSLGQLYASEERFEDAIRTLEEWRSLSETENATVFNVLALSHYNLQNYEAAITNLLAYMDMLRAEGREIARNIYSLLNVMYIEREDYANALEVTKTMVGLFDEGSDWRNLAAIYGFLDDDAKRIQTMELAYVKGYLQSEGEFMNLAQSLAGLDAPMRGIEILEDGMDQGIVEVTGDNLRRLTQMYIVASEFAAAVEPAERLVEIVDDAEAWDYLGYIHLMNRDYEGAVTAMQTALNKGGLENAGEVQLSLARALVELDRFDEALTAAQRARDLGTNNAGQFVSFVESSKARHEALQQRKQEAIEYYRS</sequence>
<organism evidence="4 5">
    <name type="scientific">Pseudohongiella spirulinae</name>
    <dbReference type="NCBI Taxonomy" id="1249552"/>
    <lineage>
        <taxon>Bacteria</taxon>
        <taxon>Pseudomonadati</taxon>
        <taxon>Pseudomonadota</taxon>
        <taxon>Gammaproteobacteria</taxon>
        <taxon>Pseudomonadales</taxon>
        <taxon>Pseudohongiellaceae</taxon>
        <taxon>Pseudohongiella</taxon>
    </lineage>
</organism>
<dbReference type="Proteomes" id="UP000065641">
    <property type="component" value="Chromosome"/>
</dbReference>
<evidence type="ECO:0000256" key="3">
    <source>
        <dbReference type="SAM" id="SignalP"/>
    </source>
</evidence>
<evidence type="ECO:0008006" key="6">
    <source>
        <dbReference type="Google" id="ProtNLM"/>
    </source>
</evidence>
<evidence type="ECO:0000313" key="4">
    <source>
        <dbReference type="EMBL" id="ALO46157.1"/>
    </source>
</evidence>
<proteinExistence type="predicted"/>
<feature type="signal peptide" evidence="3">
    <location>
        <begin position="1"/>
        <end position="34"/>
    </location>
</feature>
<keyword evidence="1" id="KW-0175">Coiled coil</keyword>
<dbReference type="InterPro" id="IPR019734">
    <property type="entry name" value="TPR_rpt"/>
</dbReference>
<dbReference type="Pfam" id="PF13432">
    <property type="entry name" value="TPR_16"/>
    <property type="match status" value="1"/>
</dbReference>
<evidence type="ECO:0000256" key="2">
    <source>
        <dbReference type="SAM" id="MobiDB-lite"/>
    </source>
</evidence>
<name>A0A0S2KCW8_9GAMM</name>
<gene>
    <name evidence="4" type="ORF">PS2015_1500</name>
</gene>
<feature type="chain" id="PRO_5006601484" description="Tetratricopeptide repeat protein" evidence="3">
    <location>
        <begin position="35"/>
        <end position="451"/>
    </location>
</feature>
<dbReference type="KEGG" id="pspi:PS2015_1500"/>
<dbReference type="STRING" id="1249552.PS2015_1500"/>
<dbReference type="AlphaFoldDB" id="A0A0S2KCW8"/>
<dbReference type="SUPFAM" id="SSF48452">
    <property type="entry name" value="TPR-like"/>
    <property type="match status" value="1"/>
</dbReference>
<dbReference type="EMBL" id="CP013189">
    <property type="protein sequence ID" value="ALO46157.1"/>
    <property type="molecule type" value="Genomic_DNA"/>
</dbReference>
<dbReference type="RefSeq" id="WP_058021623.1">
    <property type="nucleotide sequence ID" value="NZ_CP013189.1"/>
</dbReference>
<dbReference type="SMART" id="SM00028">
    <property type="entry name" value="TPR"/>
    <property type="match status" value="4"/>
</dbReference>
<evidence type="ECO:0000313" key="5">
    <source>
        <dbReference type="Proteomes" id="UP000065641"/>
    </source>
</evidence>
<dbReference type="InterPro" id="IPR011990">
    <property type="entry name" value="TPR-like_helical_dom_sf"/>
</dbReference>
<evidence type="ECO:0000256" key="1">
    <source>
        <dbReference type="SAM" id="Coils"/>
    </source>
</evidence>
<accession>A0A0S2KCW8</accession>